<keyword evidence="3 5" id="KW-1133">Transmembrane helix</keyword>
<comment type="caution">
    <text evidence="7">The sequence shown here is derived from an EMBL/GenBank/DDBJ whole genome shotgun (WGS) entry which is preliminary data.</text>
</comment>
<evidence type="ECO:0000259" key="6">
    <source>
        <dbReference type="Pfam" id="PF07291"/>
    </source>
</evidence>
<evidence type="ECO:0000313" key="7">
    <source>
        <dbReference type="EMBL" id="GAA3648951.1"/>
    </source>
</evidence>
<name>A0ABP7B6H7_9ACTN</name>
<reference evidence="8" key="1">
    <citation type="journal article" date="2019" name="Int. J. Syst. Evol. Microbiol.">
        <title>The Global Catalogue of Microorganisms (GCM) 10K type strain sequencing project: providing services to taxonomists for standard genome sequencing and annotation.</title>
        <authorList>
            <consortium name="The Broad Institute Genomics Platform"/>
            <consortium name="The Broad Institute Genome Sequencing Center for Infectious Disease"/>
            <person name="Wu L."/>
            <person name="Ma J."/>
        </authorList>
    </citation>
    <scope>NUCLEOTIDE SEQUENCE [LARGE SCALE GENOMIC DNA]</scope>
    <source>
        <strain evidence="8">JCM 16904</strain>
    </source>
</reference>
<evidence type="ECO:0000256" key="3">
    <source>
        <dbReference type="ARBA" id="ARBA00022989"/>
    </source>
</evidence>
<keyword evidence="2 5" id="KW-0812">Transmembrane</keyword>
<protein>
    <recommendedName>
        <fullName evidence="6">Methylamine utilisation protein MauE domain-containing protein</fullName>
    </recommendedName>
</protein>
<evidence type="ECO:0000256" key="1">
    <source>
        <dbReference type="ARBA" id="ARBA00004141"/>
    </source>
</evidence>
<evidence type="ECO:0000256" key="5">
    <source>
        <dbReference type="SAM" id="Phobius"/>
    </source>
</evidence>
<evidence type="ECO:0000313" key="8">
    <source>
        <dbReference type="Proteomes" id="UP001500902"/>
    </source>
</evidence>
<feature type="transmembrane region" description="Helical" evidence="5">
    <location>
        <begin position="24"/>
        <end position="42"/>
    </location>
</feature>
<feature type="domain" description="Methylamine utilisation protein MauE" evidence="6">
    <location>
        <begin position="22"/>
        <end position="149"/>
    </location>
</feature>
<feature type="transmembrane region" description="Helical" evidence="5">
    <location>
        <begin position="91"/>
        <end position="112"/>
    </location>
</feature>
<sequence>MVGGEATVCPADLHIRPEAAVLDLLARVLLAVVFFAAVVGKMRSRQGFAEFRDSVAAVGPQWLPAGPAAGAVVAGEAATVVLLAVPGTRLAGYALAALLLIVFCAGIARAVLARQSVRCQCFGAGGGLLGPQHLVRNGLLVAVSVAGALAGDVPASAQATLVALVTGAFLGLLTTRWEDVAFLLVPAGRNR</sequence>
<dbReference type="Proteomes" id="UP001500902">
    <property type="component" value="Unassembled WGS sequence"/>
</dbReference>
<dbReference type="InterPro" id="IPR009908">
    <property type="entry name" value="Methylamine_util_MauE"/>
</dbReference>
<evidence type="ECO:0000256" key="2">
    <source>
        <dbReference type="ARBA" id="ARBA00022692"/>
    </source>
</evidence>
<gene>
    <name evidence="7" type="ORF">GCM10022224_009610</name>
</gene>
<keyword evidence="8" id="KW-1185">Reference proteome</keyword>
<evidence type="ECO:0000256" key="4">
    <source>
        <dbReference type="ARBA" id="ARBA00023136"/>
    </source>
</evidence>
<feature type="transmembrane region" description="Helical" evidence="5">
    <location>
        <begin position="62"/>
        <end position="85"/>
    </location>
</feature>
<accession>A0ABP7B6H7</accession>
<dbReference type="Pfam" id="PF07291">
    <property type="entry name" value="MauE"/>
    <property type="match status" value="1"/>
</dbReference>
<organism evidence="7 8">
    <name type="scientific">Nonomuraea antimicrobica</name>
    <dbReference type="NCBI Taxonomy" id="561173"/>
    <lineage>
        <taxon>Bacteria</taxon>
        <taxon>Bacillati</taxon>
        <taxon>Actinomycetota</taxon>
        <taxon>Actinomycetes</taxon>
        <taxon>Streptosporangiales</taxon>
        <taxon>Streptosporangiaceae</taxon>
        <taxon>Nonomuraea</taxon>
    </lineage>
</organism>
<comment type="subcellular location">
    <subcellularLocation>
        <location evidence="1">Membrane</location>
        <topology evidence="1">Multi-pass membrane protein</topology>
    </subcellularLocation>
</comment>
<dbReference type="EMBL" id="BAAAZP010000013">
    <property type="protein sequence ID" value="GAA3648951.1"/>
    <property type="molecule type" value="Genomic_DNA"/>
</dbReference>
<keyword evidence="4 5" id="KW-0472">Membrane</keyword>
<proteinExistence type="predicted"/>